<sequence>MIGGRDVWKVIETMTPLYVAVGLGYGSVRWWHVFTGEQCEAINRLVVYFTIPFFTFEFTSHMDPFTMNYRVIAADAVSKLLTAGVLAAWARWCSSAKSSYSWAITAFSLSQLTNSLVVGAPLLDAMYGRWAQDIIVQLSVVQSIAWMALLLFALEMRKTSGAAGSAPADIGAGAGGQVVAPEPQRAMDVECNTDVAAHPTLGSLMKTVWLKLALNPNIYASVLGVIWVLIAHRYRTRLLSSTHHFCRRLLSVSAAGGTSRCRESWKDRLLQRRTLSSMVAGLFMALQDKIVACGPKLSALGMVLKFIAGPAATTICAVAVGLRGDLLSVAIVQVMYVCSPLYT</sequence>
<evidence type="ECO:0000256" key="8">
    <source>
        <dbReference type="SAM" id="Phobius"/>
    </source>
</evidence>
<feature type="transmembrane region" description="Helical" evidence="8">
    <location>
        <begin position="135"/>
        <end position="154"/>
    </location>
</feature>
<dbReference type="Proteomes" id="UP000287651">
    <property type="component" value="Unassembled WGS sequence"/>
</dbReference>
<keyword evidence="7" id="KW-0927">Auxin signaling pathway</keyword>
<keyword evidence="3" id="KW-0813">Transport</keyword>
<evidence type="ECO:0000256" key="7">
    <source>
        <dbReference type="ARBA" id="ARBA00023294"/>
    </source>
</evidence>
<accession>A0A426YCF7</accession>
<organism evidence="9 10">
    <name type="scientific">Ensete ventricosum</name>
    <name type="common">Abyssinian banana</name>
    <name type="synonym">Musa ensete</name>
    <dbReference type="NCBI Taxonomy" id="4639"/>
    <lineage>
        <taxon>Eukaryota</taxon>
        <taxon>Viridiplantae</taxon>
        <taxon>Streptophyta</taxon>
        <taxon>Embryophyta</taxon>
        <taxon>Tracheophyta</taxon>
        <taxon>Spermatophyta</taxon>
        <taxon>Magnoliopsida</taxon>
        <taxon>Liliopsida</taxon>
        <taxon>Zingiberales</taxon>
        <taxon>Musaceae</taxon>
        <taxon>Ensete</taxon>
    </lineage>
</organism>
<dbReference type="InterPro" id="IPR051107">
    <property type="entry name" value="Auxin_Efflux_Carrier"/>
</dbReference>
<keyword evidence="4 8" id="KW-0812">Transmembrane</keyword>
<protein>
    <recommendedName>
        <fullName evidence="11">Auxin efflux carrier component</fullName>
    </recommendedName>
</protein>
<dbReference type="Pfam" id="PF03547">
    <property type="entry name" value="Mem_trans"/>
    <property type="match status" value="2"/>
</dbReference>
<feature type="transmembrane region" description="Helical" evidence="8">
    <location>
        <begin position="208"/>
        <end position="230"/>
    </location>
</feature>
<evidence type="ECO:0000256" key="6">
    <source>
        <dbReference type="ARBA" id="ARBA00023136"/>
    </source>
</evidence>
<comment type="caution">
    <text evidence="9">The sequence shown here is derived from an EMBL/GenBank/DDBJ whole genome shotgun (WGS) entry which is preliminary data.</text>
</comment>
<comment type="subcellular location">
    <subcellularLocation>
        <location evidence="1">Membrane</location>
        <topology evidence="1">Multi-pass membrane protein</topology>
    </subcellularLocation>
</comment>
<proteinExistence type="inferred from homology"/>
<gene>
    <name evidence="9" type="ORF">B296_00023547</name>
</gene>
<evidence type="ECO:0000256" key="1">
    <source>
        <dbReference type="ARBA" id="ARBA00004141"/>
    </source>
</evidence>
<dbReference type="GO" id="GO:0005783">
    <property type="term" value="C:endoplasmic reticulum"/>
    <property type="evidence" value="ECO:0007669"/>
    <property type="project" value="TreeGrafter"/>
</dbReference>
<dbReference type="InterPro" id="IPR004776">
    <property type="entry name" value="Mem_transp_PIN-like"/>
</dbReference>
<feature type="transmembrane region" description="Helical" evidence="8">
    <location>
        <begin position="41"/>
        <end position="59"/>
    </location>
</feature>
<evidence type="ECO:0000256" key="5">
    <source>
        <dbReference type="ARBA" id="ARBA00022989"/>
    </source>
</evidence>
<evidence type="ECO:0000256" key="4">
    <source>
        <dbReference type="ARBA" id="ARBA00022692"/>
    </source>
</evidence>
<comment type="similarity">
    <text evidence="2">Belongs to the auxin efflux carrier (TC 2.A.69.1) family.</text>
</comment>
<evidence type="ECO:0000256" key="2">
    <source>
        <dbReference type="ARBA" id="ARBA00009177"/>
    </source>
</evidence>
<dbReference type="EMBL" id="AMZH03013356">
    <property type="protein sequence ID" value="RRT49425.1"/>
    <property type="molecule type" value="Genomic_DNA"/>
</dbReference>
<dbReference type="GO" id="GO:0009734">
    <property type="term" value="P:auxin-activated signaling pathway"/>
    <property type="evidence" value="ECO:0007669"/>
    <property type="project" value="UniProtKB-KW"/>
</dbReference>
<evidence type="ECO:0008006" key="11">
    <source>
        <dbReference type="Google" id="ProtNLM"/>
    </source>
</evidence>
<name>A0A426YCF7_ENSVE</name>
<keyword evidence="6 8" id="KW-0472">Membrane</keyword>
<dbReference type="AlphaFoldDB" id="A0A426YCF7"/>
<evidence type="ECO:0000313" key="9">
    <source>
        <dbReference type="EMBL" id="RRT49425.1"/>
    </source>
</evidence>
<dbReference type="GO" id="GO:0009926">
    <property type="term" value="P:auxin polar transport"/>
    <property type="evidence" value="ECO:0007669"/>
    <property type="project" value="TreeGrafter"/>
</dbReference>
<feature type="transmembrane region" description="Helical" evidence="8">
    <location>
        <begin position="71"/>
        <end position="90"/>
    </location>
</feature>
<keyword evidence="5 8" id="KW-1133">Transmembrane helix</keyword>
<feature type="transmembrane region" description="Helical" evidence="8">
    <location>
        <begin position="102"/>
        <end position="123"/>
    </location>
</feature>
<evidence type="ECO:0000313" key="10">
    <source>
        <dbReference type="Proteomes" id="UP000287651"/>
    </source>
</evidence>
<dbReference type="PANTHER" id="PTHR31752">
    <property type="entry name" value="AUXIN EFFLUX CARRIER COMPONENT 1B-RELATED"/>
    <property type="match status" value="1"/>
</dbReference>
<dbReference type="PANTHER" id="PTHR31752:SF2">
    <property type="entry name" value="AUXIN EFFLUX CARRIER COMPONENT 5"/>
    <property type="match status" value="1"/>
</dbReference>
<evidence type="ECO:0000256" key="3">
    <source>
        <dbReference type="ARBA" id="ARBA00022448"/>
    </source>
</evidence>
<dbReference type="GO" id="GO:0005886">
    <property type="term" value="C:plasma membrane"/>
    <property type="evidence" value="ECO:0007669"/>
    <property type="project" value="TreeGrafter"/>
</dbReference>
<dbReference type="GO" id="GO:0010329">
    <property type="term" value="F:auxin efflux transmembrane transporter activity"/>
    <property type="evidence" value="ECO:0007669"/>
    <property type="project" value="TreeGrafter"/>
</dbReference>
<reference evidence="9 10" key="1">
    <citation type="journal article" date="2014" name="Agronomy (Basel)">
        <title>A Draft Genome Sequence for Ensete ventricosum, the Drought-Tolerant Tree Against Hunger.</title>
        <authorList>
            <person name="Harrison J."/>
            <person name="Moore K.A."/>
            <person name="Paszkiewicz K."/>
            <person name="Jones T."/>
            <person name="Grant M."/>
            <person name="Ambacheew D."/>
            <person name="Muzemil S."/>
            <person name="Studholme D.J."/>
        </authorList>
    </citation>
    <scope>NUCLEOTIDE SEQUENCE [LARGE SCALE GENOMIC DNA]</scope>
</reference>